<keyword evidence="5" id="KW-1185">Reference proteome</keyword>
<feature type="compositionally biased region" description="Polar residues" evidence="2">
    <location>
        <begin position="1"/>
        <end position="26"/>
    </location>
</feature>
<dbReference type="Gene3D" id="3.30.50.10">
    <property type="entry name" value="Erythroid Transcription Factor GATA-1, subunit A"/>
    <property type="match status" value="1"/>
</dbReference>
<feature type="region of interest" description="Disordered" evidence="2">
    <location>
        <begin position="242"/>
        <end position="268"/>
    </location>
</feature>
<dbReference type="OrthoDB" id="2162994at2759"/>
<keyword evidence="1" id="KW-0862">Zinc</keyword>
<feature type="compositionally biased region" description="Polar residues" evidence="2">
    <location>
        <begin position="151"/>
        <end position="165"/>
    </location>
</feature>
<evidence type="ECO:0000313" key="5">
    <source>
        <dbReference type="Proteomes" id="UP000095038"/>
    </source>
</evidence>
<dbReference type="InterPro" id="IPR000679">
    <property type="entry name" value="Znf_GATA"/>
</dbReference>
<protein>
    <recommendedName>
        <fullName evidence="3">GATA-type domain-containing protein</fullName>
    </recommendedName>
</protein>
<feature type="region of interest" description="Disordered" evidence="2">
    <location>
        <begin position="146"/>
        <end position="165"/>
    </location>
</feature>
<proteinExistence type="predicted"/>
<dbReference type="InterPro" id="IPR013088">
    <property type="entry name" value="Znf_NHR/GATA"/>
</dbReference>
<feature type="compositionally biased region" description="Low complexity" evidence="2">
    <location>
        <begin position="33"/>
        <end position="43"/>
    </location>
</feature>
<feature type="compositionally biased region" description="Polar residues" evidence="2">
    <location>
        <begin position="248"/>
        <end position="261"/>
    </location>
</feature>
<accession>A0A1D2VA36</accession>
<sequence length="533" mass="59244">MSLSSSNSDTVPSNDNNITHPTSDIGNENPDNKPSSPSFSSSMDKSKPHFPQLAVLLPTPENSPRYLSSELPISDSALPSYQTIREQFDTSYIHYKHRVNPIPSAALAVSRLKVQPDSSYGSSEISAARTLCDINRTVLFNLAPSGKNESEFQNNSNKPDSSDTLDSLVISTKSVENPISIQNLLNPTDEPPKFKSIILTGSSSPLDLSDLDKALFNSNESDSSSTSIDERVGSSNLLLNKDAVSNEPIPNSLNSGNNTSKKTAESEKDAAFSAERILLHDKENGEILKVADIDDKASYDHYVKTLNPGFVFLTKNSKYKKNDNVKSPKESTGSPKPDHTPCTHCNAMLSPEWRSGPAPAREKKAFCNACGLFYKKLKKYGRTRKDMIMKARKALRQDEAQTYYGFTAEERLKARQENDEIRKIASPLSVFKWYVFYQILFRDQPVYSDPYYPAEMPKSREAALQQIEAADKKAAADEVLEFLRKADEHDINEVKEAMEANEQLSSDGIALKKIKTCKGSKTTKNTKNTRNKK</sequence>
<organism evidence="4 5">
    <name type="scientific">Ascoidea rubescens DSM 1968</name>
    <dbReference type="NCBI Taxonomy" id="1344418"/>
    <lineage>
        <taxon>Eukaryota</taxon>
        <taxon>Fungi</taxon>
        <taxon>Dikarya</taxon>
        <taxon>Ascomycota</taxon>
        <taxon>Saccharomycotina</taxon>
        <taxon>Saccharomycetes</taxon>
        <taxon>Ascoideaceae</taxon>
        <taxon>Ascoidea</taxon>
    </lineage>
</organism>
<reference evidence="5" key="1">
    <citation type="submission" date="2016-05" db="EMBL/GenBank/DDBJ databases">
        <title>Comparative genomics of biotechnologically important yeasts.</title>
        <authorList>
            <consortium name="DOE Joint Genome Institute"/>
            <person name="Riley R."/>
            <person name="Haridas S."/>
            <person name="Wolfe K.H."/>
            <person name="Lopes M.R."/>
            <person name="Hittinger C.T."/>
            <person name="Goker M."/>
            <person name="Salamov A."/>
            <person name="Wisecaver J."/>
            <person name="Long T.M."/>
            <person name="Aerts A.L."/>
            <person name="Barry K."/>
            <person name="Choi C."/>
            <person name="Clum A."/>
            <person name="Coughlan A.Y."/>
            <person name="Deshpande S."/>
            <person name="Douglass A.P."/>
            <person name="Hanson S.J."/>
            <person name="Klenk H.-P."/>
            <person name="Labutti K."/>
            <person name="Lapidus A."/>
            <person name="Lindquist E."/>
            <person name="Lipzen A."/>
            <person name="Meier-Kolthoff J.P."/>
            <person name="Ohm R.A."/>
            <person name="Otillar R.P."/>
            <person name="Pangilinan J."/>
            <person name="Peng Y."/>
            <person name="Rokas A."/>
            <person name="Rosa C.A."/>
            <person name="Scheuner C."/>
            <person name="Sibirny A.A."/>
            <person name="Slot J.C."/>
            <person name="Stielow J.B."/>
            <person name="Sun H."/>
            <person name="Kurtzman C.P."/>
            <person name="Blackwell M."/>
            <person name="Grigoriev I.V."/>
            <person name="Jeffries T.W."/>
        </authorList>
    </citation>
    <scope>NUCLEOTIDE SEQUENCE [LARGE SCALE GENOMIC DNA]</scope>
    <source>
        <strain evidence="5">DSM 1968</strain>
    </source>
</reference>
<dbReference type="EMBL" id="KV454493">
    <property type="protein sequence ID" value="ODV58327.1"/>
    <property type="molecule type" value="Genomic_DNA"/>
</dbReference>
<evidence type="ECO:0000259" key="3">
    <source>
        <dbReference type="PROSITE" id="PS50114"/>
    </source>
</evidence>
<keyword evidence="1" id="KW-0479">Metal-binding</keyword>
<evidence type="ECO:0000256" key="2">
    <source>
        <dbReference type="SAM" id="MobiDB-lite"/>
    </source>
</evidence>
<dbReference type="GeneID" id="30962541"/>
<dbReference type="RefSeq" id="XP_020044634.1">
    <property type="nucleotide sequence ID" value="XM_020188905.1"/>
</dbReference>
<dbReference type="Pfam" id="PF00320">
    <property type="entry name" value="GATA"/>
    <property type="match status" value="1"/>
</dbReference>
<dbReference type="GO" id="GO:0043565">
    <property type="term" value="F:sequence-specific DNA binding"/>
    <property type="evidence" value="ECO:0007669"/>
    <property type="project" value="InterPro"/>
</dbReference>
<dbReference type="PROSITE" id="PS50114">
    <property type="entry name" value="GATA_ZN_FINGER_2"/>
    <property type="match status" value="1"/>
</dbReference>
<dbReference type="GO" id="GO:0008270">
    <property type="term" value="F:zinc ion binding"/>
    <property type="evidence" value="ECO:0007669"/>
    <property type="project" value="UniProtKB-KW"/>
</dbReference>
<dbReference type="AlphaFoldDB" id="A0A1D2VA36"/>
<gene>
    <name evidence="4" type="ORF">ASCRUDRAFT_122370</name>
</gene>
<evidence type="ECO:0000313" key="4">
    <source>
        <dbReference type="EMBL" id="ODV58327.1"/>
    </source>
</evidence>
<dbReference type="InParanoid" id="A0A1D2VA36"/>
<dbReference type="SUPFAM" id="SSF57716">
    <property type="entry name" value="Glucocorticoid receptor-like (DNA-binding domain)"/>
    <property type="match status" value="1"/>
</dbReference>
<feature type="region of interest" description="Disordered" evidence="2">
    <location>
        <begin position="1"/>
        <end position="47"/>
    </location>
</feature>
<dbReference type="SMART" id="SM00401">
    <property type="entry name" value="ZnF_GATA"/>
    <property type="match status" value="1"/>
</dbReference>
<name>A0A1D2VA36_9ASCO</name>
<keyword evidence="1" id="KW-0863">Zinc-finger</keyword>
<dbReference type="GO" id="GO:0006355">
    <property type="term" value="P:regulation of DNA-templated transcription"/>
    <property type="evidence" value="ECO:0007669"/>
    <property type="project" value="InterPro"/>
</dbReference>
<dbReference type="Proteomes" id="UP000095038">
    <property type="component" value="Unassembled WGS sequence"/>
</dbReference>
<feature type="domain" description="GATA-type" evidence="3">
    <location>
        <begin position="336"/>
        <end position="375"/>
    </location>
</feature>
<evidence type="ECO:0000256" key="1">
    <source>
        <dbReference type="PROSITE-ProRule" id="PRU00094"/>
    </source>
</evidence>
<dbReference type="STRING" id="1344418.A0A1D2VA36"/>
<dbReference type="CDD" id="cd00202">
    <property type="entry name" value="ZnF_GATA"/>
    <property type="match status" value="1"/>
</dbReference>